<reference evidence="2 3" key="1">
    <citation type="submission" date="2021-06" db="EMBL/GenBank/DDBJ databases">
        <title>Caerostris darwini draft genome.</title>
        <authorList>
            <person name="Kono N."/>
            <person name="Arakawa K."/>
        </authorList>
    </citation>
    <scope>NUCLEOTIDE SEQUENCE [LARGE SCALE GENOMIC DNA]</scope>
</reference>
<feature type="compositionally biased region" description="Polar residues" evidence="1">
    <location>
        <begin position="69"/>
        <end position="83"/>
    </location>
</feature>
<feature type="region of interest" description="Disordered" evidence="1">
    <location>
        <begin position="58"/>
        <end position="83"/>
    </location>
</feature>
<dbReference type="EMBL" id="BPLQ01015723">
    <property type="protein sequence ID" value="GIY90948.1"/>
    <property type="molecule type" value="Genomic_DNA"/>
</dbReference>
<proteinExistence type="predicted"/>
<gene>
    <name evidence="2" type="ORF">CDAR_491471</name>
</gene>
<comment type="caution">
    <text evidence="2">The sequence shown here is derived from an EMBL/GenBank/DDBJ whole genome shotgun (WGS) entry which is preliminary data.</text>
</comment>
<name>A0AAV4XAU2_9ARAC</name>
<protein>
    <submittedName>
        <fullName evidence="2">Uncharacterized protein</fullName>
    </submittedName>
</protein>
<dbReference type="Proteomes" id="UP001054837">
    <property type="component" value="Unassembled WGS sequence"/>
</dbReference>
<accession>A0AAV4XAU2</accession>
<evidence type="ECO:0000256" key="1">
    <source>
        <dbReference type="SAM" id="MobiDB-lite"/>
    </source>
</evidence>
<organism evidence="2 3">
    <name type="scientific">Caerostris darwini</name>
    <dbReference type="NCBI Taxonomy" id="1538125"/>
    <lineage>
        <taxon>Eukaryota</taxon>
        <taxon>Metazoa</taxon>
        <taxon>Ecdysozoa</taxon>
        <taxon>Arthropoda</taxon>
        <taxon>Chelicerata</taxon>
        <taxon>Arachnida</taxon>
        <taxon>Araneae</taxon>
        <taxon>Araneomorphae</taxon>
        <taxon>Entelegynae</taxon>
        <taxon>Araneoidea</taxon>
        <taxon>Araneidae</taxon>
        <taxon>Caerostris</taxon>
    </lineage>
</organism>
<keyword evidence="3" id="KW-1185">Reference proteome</keyword>
<dbReference type="AlphaFoldDB" id="A0AAV4XAU2"/>
<sequence length="83" mass="9155">MRLSPPSVYIEELIVKHQDVNKNGQTAVYPCHFLTASTLLEGEYANGAELITSTVKPPLNQWPGGRQDLPSSNTYLNPQTVSK</sequence>
<evidence type="ECO:0000313" key="3">
    <source>
        <dbReference type="Proteomes" id="UP001054837"/>
    </source>
</evidence>
<evidence type="ECO:0000313" key="2">
    <source>
        <dbReference type="EMBL" id="GIY90948.1"/>
    </source>
</evidence>